<dbReference type="PANTHER" id="PTHR39515:SF2">
    <property type="entry name" value="HTH-TYPE TRANSCRIPTIONAL REGULATOR RV0880"/>
    <property type="match status" value="1"/>
</dbReference>
<gene>
    <name evidence="2" type="ORF">MMAD_28110</name>
</gene>
<feature type="domain" description="HTH marR-type" evidence="1">
    <location>
        <begin position="11"/>
        <end position="142"/>
    </location>
</feature>
<dbReference type="SUPFAM" id="SSF46785">
    <property type="entry name" value="Winged helix' DNA-binding domain"/>
    <property type="match status" value="1"/>
</dbReference>
<dbReference type="RefSeq" id="WP_163738070.1">
    <property type="nucleotide sequence ID" value="NZ_AP022610.1"/>
</dbReference>
<evidence type="ECO:0000313" key="3">
    <source>
        <dbReference type="Proteomes" id="UP000466517"/>
    </source>
</evidence>
<organism evidence="2 3">
    <name type="scientific">Mycolicibacterium madagascariense</name>
    <dbReference type="NCBI Taxonomy" id="212765"/>
    <lineage>
        <taxon>Bacteria</taxon>
        <taxon>Bacillati</taxon>
        <taxon>Actinomycetota</taxon>
        <taxon>Actinomycetes</taxon>
        <taxon>Mycobacteriales</taxon>
        <taxon>Mycobacteriaceae</taxon>
        <taxon>Mycolicibacterium</taxon>
    </lineage>
</organism>
<dbReference type="Pfam" id="PF01047">
    <property type="entry name" value="MarR"/>
    <property type="match status" value="1"/>
</dbReference>
<dbReference type="Gene3D" id="1.10.10.10">
    <property type="entry name" value="Winged helix-like DNA-binding domain superfamily/Winged helix DNA-binding domain"/>
    <property type="match status" value="1"/>
</dbReference>
<dbReference type="InterPro" id="IPR052526">
    <property type="entry name" value="HTH-type_Bedaq_tolerance"/>
</dbReference>
<dbReference type="KEGG" id="mmag:MMAD_28110"/>
<name>A0A7I7XH48_9MYCO</name>
<accession>A0A7I7XH48</accession>
<protein>
    <recommendedName>
        <fullName evidence="1">HTH marR-type domain-containing protein</fullName>
    </recommendedName>
</protein>
<evidence type="ECO:0000313" key="2">
    <source>
        <dbReference type="EMBL" id="BBZ28516.1"/>
    </source>
</evidence>
<dbReference type="Proteomes" id="UP000466517">
    <property type="component" value="Chromosome"/>
</dbReference>
<dbReference type="SMART" id="SM00347">
    <property type="entry name" value="HTH_MARR"/>
    <property type="match status" value="1"/>
</dbReference>
<dbReference type="PANTHER" id="PTHR39515">
    <property type="entry name" value="CONSERVED PROTEIN"/>
    <property type="match status" value="1"/>
</dbReference>
<keyword evidence="3" id="KW-1185">Reference proteome</keyword>
<dbReference type="InterPro" id="IPR000835">
    <property type="entry name" value="HTH_MarR-typ"/>
</dbReference>
<dbReference type="AlphaFoldDB" id="A0A7I7XH48"/>
<dbReference type="InterPro" id="IPR036388">
    <property type="entry name" value="WH-like_DNA-bd_sf"/>
</dbReference>
<reference evidence="2 3" key="1">
    <citation type="journal article" date="2019" name="Emerg. Microbes Infect.">
        <title>Comprehensive subspecies identification of 175 nontuberculous mycobacteria species based on 7547 genomic profiles.</title>
        <authorList>
            <person name="Matsumoto Y."/>
            <person name="Kinjo T."/>
            <person name="Motooka D."/>
            <person name="Nabeya D."/>
            <person name="Jung N."/>
            <person name="Uechi K."/>
            <person name="Horii T."/>
            <person name="Iida T."/>
            <person name="Fujita J."/>
            <person name="Nakamura S."/>
        </authorList>
    </citation>
    <scope>NUCLEOTIDE SEQUENCE [LARGE SCALE GENOMIC DNA]</scope>
    <source>
        <strain evidence="2 3">JCM 13574</strain>
    </source>
</reference>
<evidence type="ECO:0000259" key="1">
    <source>
        <dbReference type="PROSITE" id="PS50995"/>
    </source>
</evidence>
<proteinExistence type="predicted"/>
<dbReference type="GO" id="GO:0003700">
    <property type="term" value="F:DNA-binding transcription factor activity"/>
    <property type="evidence" value="ECO:0007669"/>
    <property type="project" value="InterPro"/>
</dbReference>
<dbReference type="PRINTS" id="PR00598">
    <property type="entry name" value="HTHMARR"/>
</dbReference>
<sequence>MAASSPGDRIATQLGRLLQRSTRQHLYQRIVDGVEGVDVSLYPVLSGIDRMGPTTATRLAAVIGVDRSATTRYVTRLVEAGLVERSVDDSDARGTRLALTRAGCETVADMRRSLGAIVDEMLSTWPTSDAKVFAAALERFADELEALR</sequence>
<dbReference type="InterPro" id="IPR036390">
    <property type="entry name" value="WH_DNA-bd_sf"/>
</dbReference>
<dbReference type="PROSITE" id="PS50995">
    <property type="entry name" value="HTH_MARR_2"/>
    <property type="match status" value="1"/>
</dbReference>
<dbReference type="EMBL" id="AP022610">
    <property type="protein sequence ID" value="BBZ28516.1"/>
    <property type="molecule type" value="Genomic_DNA"/>
</dbReference>